<protein>
    <submittedName>
        <fullName evidence="1">Uncharacterized protein</fullName>
    </submittedName>
</protein>
<dbReference type="Proteomes" id="UP000006867">
    <property type="component" value="Chromosome"/>
</dbReference>
<accession>A0ABN3ZDB5</accession>
<sequence>MKSLLRLIVEVNLRNEFATSMLIKKMMRFLHLIIKKMDYYMDSILVFQKTRLQSIFQLKSVKNLISLILLKIPQKPSLFYL</sequence>
<reference evidence="1 2" key="1">
    <citation type="journal article" date="2011" name="Front. Microbiol.">
        <title>Genomic signatures of strain selection and enhancement in Bacillus atrophaeus var. globigii, a historical biowarfare simulant.</title>
        <authorList>
            <person name="Gibbons H.S."/>
            <person name="Broomall S.M."/>
            <person name="McNew L.A."/>
            <person name="Daligault H."/>
            <person name="Chapman C."/>
            <person name="Bruce D."/>
            <person name="Karavis M."/>
            <person name="Krepps M."/>
            <person name="McGregor P.A."/>
            <person name="Hong C."/>
            <person name="Park K.H."/>
            <person name="Akmal A."/>
            <person name="Feldman A."/>
            <person name="Lin J.S."/>
            <person name="Chang W.E."/>
            <person name="Higgs B.W."/>
            <person name="Demirev P."/>
            <person name="Lindquist J."/>
            <person name="Liem A."/>
            <person name="Fochler E."/>
            <person name="Read T.D."/>
            <person name="Tapia R."/>
            <person name="Johnson S."/>
            <person name="Bishop-Lilly K.A."/>
            <person name="Detter C."/>
            <person name="Han C."/>
            <person name="Sozhamannan S."/>
            <person name="Rosenzweig C.N."/>
            <person name="Skowronski E.W."/>
        </authorList>
    </citation>
    <scope>NUCLEOTIDE SEQUENCE [LARGE SCALE GENOMIC DNA]</scope>
    <source>
        <strain evidence="1 2">1942</strain>
    </source>
</reference>
<proteinExistence type="predicted"/>
<name>A0ABN3ZDB5_BACA1</name>
<organism evidence="1 2">
    <name type="scientific">Bacillus atrophaeus (strain 1942)</name>
    <dbReference type="NCBI Taxonomy" id="720555"/>
    <lineage>
        <taxon>Bacteria</taxon>
        <taxon>Bacillati</taxon>
        <taxon>Bacillota</taxon>
        <taxon>Bacilli</taxon>
        <taxon>Bacillales</taxon>
        <taxon>Bacillaceae</taxon>
        <taxon>Bacillus</taxon>
    </lineage>
</organism>
<evidence type="ECO:0000313" key="2">
    <source>
        <dbReference type="Proteomes" id="UP000006867"/>
    </source>
</evidence>
<gene>
    <name evidence="1" type="ordered locus">BATR1942_07915</name>
</gene>
<keyword evidence="2" id="KW-1185">Reference proteome</keyword>
<evidence type="ECO:0000313" key="1">
    <source>
        <dbReference type="EMBL" id="ADP32522.1"/>
    </source>
</evidence>
<dbReference type="EMBL" id="CP002207">
    <property type="protein sequence ID" value="ADP32522.1"/>
    <property type="molecule type" value="Genomic_DNA"/>
</dbReference>